<name>A0A5J4KWG6_9ZZZZ</name>
<keyword evidence="1" id="KW-0812">Transmembrane</keyword>
<organism evidence="2">
    <name type="scientific">hot springs metagenome</name>
    <dbReference type="NCBI Taxonomy" id="433727"/>
    <lineage>
        <taxon>unclassified sequences</taxon>
        <taxon>metagenomes</taxon>
        <taxon>ecological metagenomes</taxon>
    </lineage>
</organism>
<reference evidence="2" key="1">
    <citation type="submission" date="2019-10" db="EMBL/GenBank/DDBJ databases">
        <title>Metagenomic sequencing of thiosulfate-disproportionating enrichment culture.</title>
        <authorList>
            <person name="Umezawa K."/>
            <person name="Kojima H."/>
            <person name="Fukui M."/>
        </authorList>
    </citation>
    <scope>NUCLEOTIDE SEQUENCE</scope>
    <source>
        <strain evidence="2">45J</strain>
    </source>
</reference>
<keyword evidence="1" id="KW-0472">Membrane</keyword>
<evidence type="ECO:0000256" key="1">
    <source>
        <dbReference type="SAM" id="Phobius"/>
    </source>
</evidence>
<dbReference type="AlphaFoldDB" id="A0A5J4KWG6"/>
<dbReference type="EMBL" id="BLAB01000001">
    <property type="protein sequence ID" value="GER92315.1"/>
    <property type="molecule type" value="Genomic_DNA"/>
</dbReference>
<comment type="caution">
    <text evidence="2">The sequence shown here is derived from an EMBL/GenBank/DDBJ whole genome shotgun (WGS) entry which is preliminary data.</text>
</comment>
<evidence type="ECO:0000313" key="2">
    <source>
        <dbReference type="EMBL" id="GER92315.1"/>
    </source>
</evidence>
<feature type="transmembrane region" description="Helical" evidence="1">
    <location>
        <begin position="17"/>
        <end position="37"/>
    </location>
</feature>
<keyword evidence="1" id="KW-1133">Transmembrane helix</keyword>
<proteinExistence type="predicted"/>
<gene>
    <name evidence="2" type="ORF">A45J_0030</name>
</gene>
<evidence type="ECO:0008006" key="3">
    <source>
        <dbReference type="Google" id="ProtNLM"/>
    </source>
</evidence>
<protein>
    <recommendedName>
        <fullName evidence="3">Prepilin-type cleavage/methylation domain-containing protein</fullName>
    </recommendedName>
</protein>
<accession>A0A5J4KWG6</accession>
<sequence>MCAFLCNKNGWRGNSGLSMIEVLIALFLTMIGVMALISMQPQGWLLSGKSDYLGRAAEILHKELETKEALIMNPCNIVTVGTFNKNIFASGSAGGAGAGDATLSIQTTITLITTNTWRLTIRVTWPGNNAGIRESLIVTRQEYFRSPAGCADNSQALNWGVL</sequence>